<dbReference type="Proteomes" id="UP001597283">
    <property type="component" value="Unassembled WGS sequence"/>
</dbReference>
<comment type="caution">
    <text evidence="1">The sequence shown here is derived from an EMBL/GenBank/DDBJ whole genome shotgun (WGS) entry which is preliminary data.</text>
</comment>
<dbReference type="EMBL" id="JBHUFC010000002">
    <property type="protein sequence ID" value="MFD1786815.1"/>
    <property type="molecule type" value="Genomic_DNA"/>
</dbReference>
<proteinExistence type="predicted"/>
<accession>A0ABW4NDF9</accession>
<evidence type="ECO:0000313" key="1">
    <source>
        <dbReference type="EMBL" id="MFD1786815.1"/>
    </source>
</evidence>
<keyword evidence="2" id="KW-1185">Reference proteome</keyword>
<dbReference type="InterPro" id="IPR016084">
    <property type="entry name" value="Haem_Oase-like_multi-hlx"/>
</dbReference>
<evidence type="ECO:0000313" key="2">
    <source>
        <dbReference type="Proteomes" id="UP001597283"/>
    </source>
</evidence>
<reference evidence="2" key="1">
    <citation type="journal article" date="2019" name="Int. J. Syst. Evol. Microbiol.">
        <title>The Global Catalogue of Microorganisms (GCM) 10K type strain sequencing project: providing services to taxonomists for standard genome sequencing and annotation.</title>
        <authorList>
            <consortium name="The Broad Institute Genomics Platform"/>
            <consortium name="The Broad Institute Genome Sequencing Center for Infectious Disease"/>
            <person name="Wu L."/>
            <person name="Ma J."/>
        </authorList>
    </citation>
    <scope>NUCLEOTIDE SEQUENCE [LARGE SCALE GENOMIC DNA]</scope>
    <source>
        <strain evidence="2">Q85</strain>
    </source>
</reference>
<dbReference type="CDD" id="cd19166">
    <property type="entry name" value="HemeO-bac"/>
    <property type="match status" value="1"/>
</dbReference>
<protein>
    <submittedName>
        <fullName evidence="1">Biliverdin-producing heme oxygenase</fullName>
    </submittedName>
</protein>
<gene>
    <name evidence="1" type="ORF">ACFSC3_04440</name>
</gene>
<name>A0ABW4NDF9_9SPHN</name>
<sequence>MKESHRRLREGTRDEHERLDTLFGRFDLTDAGGYADFLSAHAAALLPLEAALDAADAAAIVPDWNDRRRADRIVDDLRLLGRAPPPPVPVPALPTVPALLGALYVVEGSRLGGRMLARQVADGLPRTYLAADQASGNWPKLLAIIDSLLYGHDAFTQAIGTARAVFASFETSGRTWARE</sequence>
<dbReference type="Gene3D" id="1.20.910.10">
    <property type="entry name" value="Heme oxygenase-like"/>
    <property type="match status" value="1"/>
</dbReference>
<dbReference type="SUPFAM" id="SSF48613">
    <property type="entry name" value="Heme oxygenase-like"/>
    <property type="match status" value="1"/>
</dbReference>
<dbReference type="RefSeq" id="WP_380939144.1">
    <property type="nucleotide sequence ID" value="NZ_JBHUFC010000002.1"/>
</dbReference>
<organism evidence="1 2">
    <name type="scientific">Sphingomonas floccifaciens</name>
    <dbReference type="NCBI Taxonomy" id="1844115"/>
    <lineage>
        <taxon>Bacteria</taxon>
        <taxon>Pseudomonadati</taxon>
        <taxon>Pseudomonadota</taxon>
        <taxon>Alphaproteobacteria</taxon>
        <taxon>Sphingomonadales</taxon>
        <taxon>Sphingomonadaceae</taxon>
        <taxon>Sphingomonas</taxon>
    </lineage>
</organism>